<accession>A0A7C9KXP9</accession>
<evidence type="ECO:0000256" key="1">
    <source>
        <dbReference type="SAM" id="SignalP"/>
    </source>
</evidence>
<evidence type="ECO:0000313" key="2">
    <source>
        <dbReference type="EMBL" id="NDP47210.1"/>
    </source>
</evidence>
<dbReference type="AlphaFoldDB" id="A0A7C9KXP9"/>
<sequence>MKISRMMFSAALFCAAAGAQAVPIVLSASGANVAAIQSTVESFRSSLGMFNLNVVGSFGSGRREINWDGVPNGFSAPNNLPGNFFN</sequence>
<gene>
    <name evidence="2" type="ORF">GZ085_02255</name>
</gene>
<name>A0A7C9KXP9_9PROT</name>
<evidence type="ECO:0000313" key="3">
    <source>
        <dbReference type="Proteomes" id="UP000483432"/>
    </source>
</evidence>
<reference evidence="2 3" key="1">
    <citation type="submission" date="2019-09" db="EMBL/GenBank/DDBJ databases">
        <title>H2 Metabolism Revealed by Metagenomic Analysis in Subglacial Sediment of East Antarctica.</title>
        <authorList>
            <person name="Yang Z."/>
            <person name="Zhang Y."/>
            <person name="Lv Y."/>
            <person name="Yan W."/>
            <person name="Xiao X."/>
            <person name="Sun B."/>
            <person name="Ma H."/>
        </authorList>
    </citation>
    <scope>NUCLEOTIDE SEQUENCE [LARGE SCALE GENOMIC DNA]</scope>
    <source>
        <strain evidence="2">Bin2_2</strain>
    </source>
</reference>
<dbReference type="EMBL" id="JAAFGW010000018">
    <property type="protein sequence ID" value="NDP47210.1"/>
    <property type="molecule type" value="Genomic_DNA"/>
</dbReference>
<protein>
    <submittedName>
        <fullName evidence="2">Uncharacterized protein</fullName>
    </submittedName>
</protein>
<dbReference type="Proteomes" id="UP000483432">
    <property type="component" value="Unassembled WGS sequence"/>
</dbReference>
<organism evidence="2 3">
    <name type="scientific">Sulfuriferula multivorans</name>
    <dbReference type="NCBI Taxonomy" id="1559896"/>
    <lineage>
        <taxon>Bacteria</taxon>
        <taxon>Pseudomonadati</taxon>
        <taxon>Pseudomonadota</taxon>
        <taxon>Betaproteobacteria</taxon>
        <taxon>Nitrosomonadales</taxon>
        <taxon>Sulfuricellaceae</taxon>
        <taxon>Sulfuriferula</taxon>
    </lineage>
</organism>
<feature type="chain" id="PRO_5028930553" evidence="1">
    <location>
        <begin position="22"/>
        <end position="86"/>
    </location>
</feature>
<keyword evidence="1" id="KW-0732">Signal</keyword>
<proteinExistence type="predicted"/>
<feature type="signal peptide" evidence="1">
    <location>
        <begin position="1"/>
        <end position="21"/>
    </location>
</feature>
<comment type="caution">
    <text evidence="2">The sequence shown here is derived from an EMBL/GenBank/DDBJ whole genome shotgun (WGS) entry which is preliminary data.</text>
</comment>